<comment type="caution">
    <text evidence="2">The sequence shown here is derived from an EMBL/GenBank/DDBJ whole genome shotgun (WGS) entry which is preliminary data.</text>
</comment>
<dbReference type="InterPro" id="IPR001509">
    <property type="entry name" value="Epimerase_deHydtase"/>
</dbReference>
<dbReference type="PANTHER" id="PTHR48079:SF6">
    <property type="entry name" value="NAD(P)-BINDING DOMAIN-CONTAINING PROTEIN-RELATED"/>
    <property type="match status" value="1"/>
</dbReference>
<feature type="domain" description="NAD-dependent epimerase/dehydratase" evidence="1">
    <location>
        <begin position="3"/>
        <end position="230"/>
    </location>
</feature>
<dbReference type="RefSeq" id="WP_270045354.1">
    <property type="nucleotide sequence ID" value="NZ_JAPDOD010000058.1"/>
</dbReference>
<dbReference type="PANTHER" id="PTHR48079">
    <property type="entry name" value="PROTEIN YEEZ"/>
    <property type="match status" value="1"/>
</dbReference>
<protein>
    <submittedName>
        <fullName evidence="2">NAD(P)-dependent oxidoreductase</fullName>
    </submittedName>
</protein>
<dbReference type="GO" id="GO:0005737">
    <property type="term" value="C:cytoplasm"/>
    <property type="evidence" value="ECO:0007669"/>
    <property type="project" value="TreeGrafter"/>
</dbReference>
<dbReference type="GO" id="GO:0004029">
    <property type="term" value="F:aldehyde dehydrogenase (NAD+) activity"/>
    <property type="evidence" value="ECO:0007669"/>
    <property type="project" value="TreeGrafter"/>
</dbReference>
<dbReference type="AlphaFoldDB" id="A0A9X3S4Q7"/>
<organism evidence="2 3">
    <name type="scientific">Solirubrobacter ginsenosidimutans</name>
    <dbReference type="NCBI Taxonomy" id="490573"/>
    <lineage>
        <taxon>Bacteria</taxon>
        <taxon>Bacillati</taxon>
        <taxon>Actinomycetota</taxon>
        <taxon>Thermoleophilia</taxon>
        <taxon>Solirubrobacterales</taxon>
        <taxon>Solirubrobacteraceae</taxon>
        <taxon>Solirubrobacter</taxon>
    </lineage>
</organism>
<dbReference type="SUPFAM" id="SSF51735">
    <property type="entry name" value="NAD(P)-binding Rossmann-fold domains"/>
    <property type="match status" value="1"/>
</dbReference>
<evidence type="ECO:0000313" key="2">
    <source>
        <dbReference type="EMBL" id="MDA0166094.1"/>
    </source>
</evidence>
<proteinExistence type="predicted"/>
<sequence length="306" mass="32532">MHILIAGATGAAGRALIPRLIATGYAVTGTTRTEAKTGELRALGANAQVMDGLDAASVKAAIDATQPDVIVHQMTALTGIDMKNIDKAFHLTNRLRTEGTEHLLAAADGRLLIAQSFAGWPYERRGGPVKTENDPLDPAPPKGIRETHAAIRRLERLTTEAGGIVLRYGGFYGPGSGMAPGGEQTEMIHKRQFPLVGNGEGVWSFLHTDDIATATLAAIERGRPGEIYNIVDDEPAPAKEWLPYIAEHLGAKPPRKVPAWIAKVVASPAAVMMMTSSRGASNAKAKAELGWRPTHPSWRDSFAAGA</sequence>
<dbReference type="InterPro" id="IPR051783">
    <property type="entry name" value="NAD(P)-dependent_oxidoreduct"/>
</dbReference>
<dbReference type="Proteomes" id="UP001149140">
    <property type="component" value="Unassembled WGS sequence"/>
</dbReference>
<dbReference type="Gene3D" id="3.40.50.720">
    <property type="entry name" value="NAD(P)-binding Rossmann-like Domain"/>
    <property type="match status" value="1"/>
</dbReference>
<accession>A0A9X3S4Q7</accession>
<dbReference type="Pfam" id="PF01370">
    <property type="entry name" value="Epimerase"/>
    <property type="match status" value="1"/>
</dbReference>
<dbReference type="EMBL" id="JAPDOD010000058">
    <property type="protein sequence ID" value="MDA0166094.1"/>
    <property type="molecule type" value="Genomic_DNA"/>
</dbReference>
<gene>
    <name evidence="2" type="ORF">OM076_37870</name>
</gene>
<name>A0A9X3S4Q7_9ACTN</name>
<reference evidence="2" key="1">
    <citation type="submission" date="2022-10" db="EMBL/GenBank/DDBJ databases">
        <title>The WGS of Solirubrobacter ginsenosidimutans DSM 21036.</title>
        <authorList>
            <person name="Jiang Z."/>
        </authorList>
    </citation>
    <scope>NUCLEOTIDE SEQUENCE</scope>
    <source>
        <strain evidence="2">DSM 21036</strain>
    </source>
</reference>
<dbReference type="InterPro" id="IPR036291">
    <property type="entry name" value="NAD(P)-bd_dom_sf"/>
</dbReference>
<keyword evidence="3" id="KW-1185">Reference proteome</keyword>
<evidence type="ECO:0000313" key="3">
    <source>
        <dbReference type="Proteomes" id="UP001149140"/>
    </source>
</evidence>
<evidence type="ECO:0000259" key="1">
    <source>
        <dbReference type="Pfam" id="PF01370"/>
    </source>
</evidence>